<keyword evidence="2" id="KW-1185">Reference proteome</keyword>
<dbReference type="Proteomes" id="UP001189429">
    <property type="component" value="Unassembled WGS sequence"/>
</dbReference>
<sequence>MPATSFFARNQRFATDTDTPLTTFVTPTLQEGAELKVWDIASGQGGLLPSQFGLKLSPSTTTEDVYAALEAFAAAECKKTADRWMAQCQKKYVTAKNETQLTPTLKALSFQGDDIPRSPVDAVGQFFKQGADFQAKRIINAWATQMNRDACCALM</sequence>
<name>A0ABN9RU28_9DINO</name>
<evidence type="ECO:0000313" key="2">
    <source>
        <dbReference type="Proteomes" id="UP001189429"/>
    </source>
</evidence>
<protein>
    <submittedName>
        <fullName evidence="1">Uncharacterized protein</fullName>
    </submittedName>
</protein>
<accession>A0ABN9RU28</accession>
<comment type="caution">
    <text evidence="1">The sequence shown here is derived from an EMBL/GenBank/DDBJ whole genome shotgun (WGS) entry which is preliminary data.</text>
</comment>
<dbReference type="EMBL" id="CAUYUJ010007768">
    <property type="protein sequence ID" value="CAK0821895.1"/>
    <property type="molecule type" value="Genomic_DNA"/>
</dbReference>
<organism evidence="1 2">
    <name type="scientific">Prorocentrum cordatum</name>
    <dbReference type="NCBI Taxonomy" id="2364126"/>
    <lineage>
        <taxon>Eukaryota</taxon>
        <taxon>Sar</taxon>
        <taxon>Alveolata</taxon>
        <taxon>Dinophyceae</taxon>
        <taxon>Prorocentrales</taxon>
        <taxon>Prorocentraceae</taxon>
        <taxon>Prorocentrum</taxon>
    </lineage>
</organism>
<reference evidence="1" key="1">
    <citation type="submission" date="2023-10" db="EMBL/GenBank/DDBJ databases">
        <authorList>
            <person name="Chen Y."/>
            <person name="Shah S."/>
            <person name="Dougan E. K."/>
            <person name="Thang M."/>
            <person name="Chan C."/>
        </authorList>
    </citation>
    <scope>NUCLEOTIDE SEQUENCE [LARGE SCALE GENOMIC DNA]</scope>
</reference>
<gene>
    <name evidence="1" type="ORF">PCOR1329_LOCUS23032</name>
</gene>
<proteinExistence type="predicted"/>
<evidence type="ECO:0000313" key="1">
    <source>
        <dbReference type="EMBL" id="CAK0821895.1"/>
    </source>
</evidence>